<evidence type="ECO:0000256" key="1">
    <source>
        <dbReference type="SAM" id="MobiDB-lite"/>
    </source>
</evidence>
<evidence type="ECO:0000313" key="3">
    <source>
        <dbReference type="Proteomes" id="UP000434172"/>
    </source>
</evidence>
<feature type="region of interest" description="Disordered" evidence="1">
    <location>
        <begin position="1"/>
        <end position="30"/>
    </location>
</feature>
<dbReference type="Proteomes" id="UP000434172">
    <property type="component" value="Unassembled WGS sequence"/>
</dbReference>
<comment type="caution">
    <text evidence="2">The sequence shown here is derived from an EMBL/GenBank/DDBJ whole genome shotgun (WGS) entry which is preliminary data.</text>
</comment>
<name>A0A8H3ZMS1_9PEZI</name>
<feature type="compositionally biased region" description="Polar residues" evidence="1">
    <location>
        <begin position="151"/>
        <end position="160"/>
    </location>
</feature>
<sequence length="255" mass="28311">MKGETATAARFPRPAQSCQTSNWAGSDRPRHRKKVRLLLPSSSIHRDALCCLHCENLNWISNATSISPRWSHSRGPNTSAIPRIHTFCNQFDVGQDSTGDTDGHGRERSDRGFLALCQCCCLSSSALQESQTLGDDQNATHRPGQSRACASRTTAGGINTNRNERERRPTMTKTIHEKKQWKTLIHRSSQTPPQAKMNGASTPRTIPATPSPHRAYCPLLRFRPQSSYAAGTDCSLFSRASRTQPRQTISLLFPE</sequence>
<dbReference type="EMBL" id="WOWK01000134">
    <property type="protein sequence ID" value="KAF0317290.1"/>
    <property type="molecule type" value="Genomic_DNA"/>
</dbReference>
<accession>A0A8H3ZMS1</accession>
<gene>
    <name evidence="2" type="ORF">GQ607_015506</name>
</gene>
<reference evidence="2 3" key="1">
    <citation type="submission" date="2019-12" db="EMBL/GenBank/DDBJ databases">
        <title>A genome sequence resource for the geographically widespread anthracnose pathogen Colletotrichum asianum.</title>
        <authorList>
            <person name="Meng Y."/>
        </authorList>
    </citation>
    <scope>NUCLEOTIDE SEQUENCE [LARGE SCALE GENOMIC DNA]</scope>
    <source>
        <strain evidence="2 3">ICMP 18580</strain>
    </source>
</reference>
<feature type="compositionally biased region" description="Polar residues" evidence="1">
    <location>
        <begin position="188"/>
        <end position="204"/>
    </location>
</feature>
<feature type="region of interest" description="Disordered" evidence="1">
    <location>
        <begin position="132"/>
        <end position="170"/>
    </location>
</feature>
<dbReference type="AlphaFoldDB" id="A0A8H3ZMS1"/>
<organism evidence="2 3">
    <name type="scientific">Colletotrichum asianum</name>
    <dbReference type="NCBI Taxonomy" id="702518"/>
    <lineage>
        <taxon>Eukaryota</taxon>
        <taxon>Fungi</taxon>
        <taxon>Dikarya</taxon>
        <taxon>Ascomycota</taxon>
        <taxon>Pezizomycotina</taxon>
        <taxon>Sordariomycetes</taxon>
        <taxon>Hypocreomycetidae</taxon>
        <taxon>Glomerellales</taxon>
        <taxon>Glomerellaceae</taxon>
        <taxon>Colletotrichum</taxon>
        <taxon>Colletotrichum gloeosporioides species complex</taxon>
    </lineage>
</organism>
<proteinExistence type="predicted"/>
<evidence type="ECO:0000313" key="2">
    <source>
        <dbReference type="EMBL" id="KAF0317290.1"/>
    </source>
</evidence>
<protein>
    <submittedName>
        <fullName evidence="2">Uncharacterized protein</fullName>
    </submittedName>
</protein>
<feature type="region of interest" description="Disordered" evidence="1">
    <location>
        <begin position="188"/>
        <end position="211"/>
    </location>
</feature>
<keyword evidence="3" id="KW-1185">Reference proteome</keyword>